<dbReference type="FunCoup" id="A0A6P8ZQK2">
    <property type="interactions" value="643"/>
</dbReference>
<evidence type="ECO:0000256" key="2">
    <source>
        <dbReference type="RuleBase" id="RU004374"/>
    </source>
</evidence>
<keyword evidence="2" id="KW-0396">Initiation factor</keyword>
<dbReference type="SUPFAM" id="SSF55418">
    <property type="entry name" value="eIF4e-like"/>
    <property type="match status" value="1"/>
</dbReference>
<dbReference type="InParanoid" id="A0A6P8ZQK2"/>
<gene>
    <name evidence="4" type="primary">LOC117648013</name>
</gene>
<dbReference type="PANTHER" id="PTHR11960">
    <property type="entry name" value="EUKARYOTIC TRANSLATION INITIATION FACTOR 4E RELATED"/>
    <property type="match status" value="1"/>
</dbReference>
<name>A0A6P8ZQK2_THRPL</name>
<dbReference type="Proteomes" id="UP000515158">
    <property type="component" value="Unplaced"/>
</dbReference>
<keyword evidence="2" id="KW-0694">RNA-binding</keyword>
<dbReference type="PANTHER" id="PTHR11960:SF18">
    <property type="entry name" value="EUKARYOTIC TRANSLATION INITIATION FACTOR 4E HOMOLOGOUS PROTEIN, ISOFORM B"/>
    <property type="match status" value="1"/>
</dbReference>
<dbReference type="GO" id="GO:0000340">
    <property type="term" value="F:RNA 7-methylguanosine cap binding"/>
    <property type="evidence" value="ECO:0007669"/>
    <property type="project" value="TreeGrafter"/>
</dbReference>
<dbReference type="InterPro" id="IPR023398">
    <property type="entry name" value="TIF_eIF4e-like"/>
</dbReference>
<dbReference type="Pfam" id="PF01652">
    <property type="entry name" value="IF4E"/>
    <property type="match status" value="1"/>
</dbReference>
<dbReference type="InterPro" id="IPR019770">
    <property type="entry name" value="TIF_eIF_4E_CS"/>
</dbReference>
<dbReference type="InterPro" id="IPR001040">
    <property type="entry name" value="TIF_eIF_4E"/>
</dbReference>
<evidence type="ECO:0000313" key="3">
    <source>
        <dbReference type="Proteomes" id="UP000515158"/>
    </source>
</evidence>
<dbReference type="RefSeq" id="XP_034245999.1">
    <property type="nucleotide sequence ID" value="XM_034390108.1"/>
</dbReference>
<keyword evidence="3" id="KW-1185">Reference proteome</keyword>
<evidence type="ECO:0000256" key="1">
    <source>
        <dbReference type="ARBA" id="ARBA00032656"/>
    </source>
</evidence>
<dbReference type="GeneID" id="117648013"/>
<dbReference type="PROSITE" id="PS00813">
    <property type="entry name" value="IF4E"/>
    <property type="match status" value="1"/>
</dbReference>
<dbReference type="KEGG" id="tpal:117648013"/>
<accession>A0A6P8ZQK2</accession>
<dbReference type="GO" id="GO:0003743">
    <property type="term" value="F:translation initiation factor activity"/>
    <property type="evidence" value="ECO:0007669"/>
    <property type="project" value="UniProtKB-KW"/>
</dbReference>
<sequence length="247" mass="28660">MWKCHLHLVCPSLRKYFHTNYLYELLKNSDDSGEDDVGKDLQSVEKEPLPPLVIPESDHKLQFAYWLWFSRRSPGKQASLQSYDQNLKLIGRFGSVEQFWALYSHLVRPSELQSHSDFHLFKVGIKPMWEDEANQRGGKWIVRLRKGLASRCWENLVLAMLGEQFMVGEEICGAVVSIRFQEDIISVWNRTASDQGTTARIRDTLRRVLNLPPNTILEYKTHNDSLKDNSSFRNTDVFTRNPSSALM</sequence>
<dbReference type="Gene3D" id="3.30.760.10">
    <property type="entry name" value="RNA Cap, Translation Initiation Factor Eif4e"/>
    <property type="match status" value="1"/>
</dbReference>
<comment type="similarity">
    <text evidence="2">Belongs to the eukaryotic initiation factor 4E family.</text>
</comment>
<evidence type="ECO:0000313" key="4">
    <source>
        <dbReference type="RefSeq" id="XP_034245999.1"/>
    </source>
</evidence>
<dbReference type="AlphaFoldDB" id="A0A6P8ZQK2"/>
<reference evidence="4" key="1">
    <citation type="submission" date="2025-08" db="UniProtKB">
        <authorList>
            <consortium name="RefSeq"/>
        </authorList>
    </citation>
    <scope>IDENTIFICATION</scope>
    <source>
        <tissue evidence="4">Total insect</tissue>
    </source>
</reference>
<dbReference type="FunFam" id="3.30.760.10:FF:000014">
    <property type="entry name" value="Eukaryotic translation initiation factor 4E-4"/>
    <property type="match status" value="1"/>
</dbReference>
<keyword evidence="2" id="KW-0648">Protein biosynthesis</keyword>
<organism evidence="4">
    <name type="scientific">Thrips palmi</name>
    <name type="common">Melon thrips</name>
    <dbReference type="NCBI Taxonomy" id="161013"/>
    <lineage>
        <taxon>Eukaryota</taxon>
        <taxon>Metazoa</taxon>
        <taxon>Ecdysozoa</taxon>
        <taxon>Arthropoda</taxon>
        <taxon>Hexapoda</taxon>
        <taxon>Insecta</taxon>
        <taxon>Pterygota</taxon>
        <taxon>Neoptera</taxon>
        <taxon>Paraneoptera</taxon>
        <taxon>Thysanoptera</taxon>
        <taxon>Terebrantia</taxon>
        <taxon>Thripoidea</taxon>
        <taxon>Thripidae</taxon>
        <taxon>Thrips</taxon>
    </lineage>
</organism>
<dbReference type="GO" id="GO:0016281">
    <property type="term" value="C:eukaryotic translation initiation factor 4F complex"/>
    <property type="evidence" value="ECO:0007669"/>
    <property type="project" value="TreeGrafter"/>
</dbReference>
<proteinExistence type="inferred from homology"/>
<protein>
    <recommendedName>
        <fullName evidence="1">eIF-4F 25 kDa subunit</fullName>
    </recommendedName>
</protein>
<dbReference type="OrthoDB" id="590761at2759"/>